<keyword evidence="5 6" id="KW-0472">Membrane</keyword>
<feature type="transmembrane region" description="Helical" evidence="6">
    <location>
        <begin position="227"/>
        <end position="244"/>
    </location>
</feature>
<evidence type="ECO:0000259" key="8">
    <source>
        <dbReference type="Pfam" id="PF04893"/>
    </source>
</evidence>
<organism evidence="9">
    <name type="scientific">Pelagomonas calceolata</name>
    <dbReference type="NCBI Taxonomy" id="35677"/>
    <lineage>
        <taxon>Eukaryota</taxon>
        <taxon>Sar</taxon>
        <taxon>Stramenopiles</taxon>
        <taxon>Ochrophyta</taxon>
        <taxon>Pelagophyceae</taxon>
        <taxon>Pelagomonadales</taxon>
        <taxon>Pelagomonadaceae</taxon>
        <taxon>Pelagomonas</taxon>
    </lineage>
</organism>
<protein>
    <recommendedName>
        <fullName evidence="6">Protein YIPF</fullName>
    </recommendedName>
</protein>
<evidence type="ECO:0000313" key="9">
    <source>
        <dbReference type="EMBL" id="CAE0685164.1"/>
    </source>
</evidence>
<feature type="domain" description="Yip1" evidence="8">
    <location>
        <begin position="97"/>
        <end position="242"/>
    </location>
</feature>
<comment type="subcellular location">
    <subcellularLocation>
        <location evidence="6">Golgi apparatus membrane</location>
        <topology evidence="6">Multi-pass membrane protein</topology>
    </subcellularLocation>
    <subcellularLocation>
        <location evidence="1">Membrane</location>
        <topology evidence="1">Multi-pass membrane protein</topology>
    </subcellularLocation>
</comment>
<dbReference type="Proteomes" id="UP000789595">
    <property type="component" value="Unassembled WGS sequence"/>
</dbReference>
<comment type="similarity">
    <text evidence="2 6">Belongs to the YIP1 family.</text>
</comment>
<evidence type="ECO:0000256" key="7">
    <source>
        <dbReference type="SAM" id="MobiDB-lite"/>
    </source>
</evidence>
<evidence type="ECO:0000256" key="6">
    <source>
        <dbReference type="RuleBase" id="RU361264"/>
    </source>
</evidence>
<evidence type="ECO:0000313" key="10">
    <source>
        <dbReference type="EMBL" id="CAH0369918.1"/>
    </source>
</evidence>
<keyword evidence="3 6" id="KW-0812">Transmembrane</keyword>
<feature type="compositionally biased region" description="Polar residues" evidence="7">
    <location>
        <begin position="34"/>
        <end position="44"/>
    </location>
</feature>
<feature type="transmembrane region" description="Helical" evidence="6">
    <location>
        <begin position="165"/>
        <end position="183"/>
    </location>
</feature>
<reference evidence="10" key="2">
    <citation type="submission" date="2021-11" db="EMBL/GenBank/DDBJ databases">
        <authorList>
            <consortium name="Genoscope - CEA"/>
            <person name="William W."/>
        </authorList>
    </citation>
    <scope>NUCLEOTIDE SEQUENCE</scope>
</reference>
<sequence length="246" mass="26308">MSAFEDPSIKSAVGELEAAEAFFSNDDNAFDDPPTQTRPKQSMSGGFGSELPRSDGVPPVAFTSGTLDETVGETLWRDASHVGGKLLLVLMPYTSGSETIEHLRDWDLWGPLVVSLTLATSLATGSSYANAAVVFSLVFVVLWVGAIVVSVNAQLLGGKLSLPQSVCVLGYSAFPVCAARLTIGVVETMVGVSRLVRFVTAAVALVWATRASVLFVEEVIPSKRRALAVYPVFLFYSWLSWMVVVV</sequence>
<keyword evidence="11" id="KW-1185">Reference proteome</keyword>
<evidence type="ECO:0000256" key="4">
    <source>
        <dbReference type="ARBA" id="ARBA00022989"/>
    </source>
</evidence>
<accession>A0A7S4E229</accession>
<dbReference type="EMBL" id="HBIW01000709">
    <property type="protein sequence ID" value="CAE0685164.1"/>
    <property type="molecule type" value="Transcribed_RNA"/>
</dbReference>
<name>A0A7S4E229_9STRA</name>
<keyword evidence="4 6" id="KW-1133">Transmembrane helix</keyword>
<proteinExistence type="inferred from homology"/>
<dbReference type="GO" id="GO:0006888">
    <property type="term" value="P:endoplasmic reticulum to Golgi vesicle-mediated transport"/>
    <property type="evidence" value="ECO:0007669"/>
    <property type="project" value="InterPro"/>
</dbReference>
<dbReference type="PANTHER" id="PTHR21236">
    <property type="entry name" value="GOLGI MEMBRANE PROTEIN YIP1"/>
    <property type="match status" value="1"/>
</dbReference>
<dbReference type="AlphaFoldDB" id="A0A7S4E229"/>
<dbReference type="GO" id="GO:0005802">
    <property type="term" value="C:trans-Golgi network"/>
    <property type="evidence" value="ECO:0007669"/>
    <property type="project" value="TreeGrafter"/>
</dbReference>
<dbReference type="PANTHER" id="PTHR21236:SF1">
    <property type="entry name" value="PROTEIN YIPF6"/>
    <property type="match status" value="1"/>
</dbReference>
<evidence type="ECO:0000256" key="2">
    <source>
        <dbReference type="ARBA" id="ARBA00010596"/>
    </source>
</evidence>
<gene>
    <name evidence="9" type="ORF">PCAL00307_LOCUS598</name>
    <name evidence="10" type="ORF">PECAL_2P30630</name>
</gene>
<comment type="caution">
    <text evidence="6">Lacks conserved residue(s) required for the propagation of feature annotation.</text>
</comment>
<dbReference type="OrthoDB" id="411251at2759"/>
<dbReference type="InterPro" id="IPR006977">
    <property type="entry name" value="Yip1_dom"/>
</dbReference>
<feature type="transmembrane region" description="Helical" evidence="6">
    <location>
        <begin position="195"/>
        <end position="215"/>
    </location>
</feature>
<feature type="region of interest" description="Disordered" evidence="7">
    <location>
        <begin position="23"/>
        <end position="63"/>
    </location>
</feature>
<dbReference type="EMBL" id="CAKKNE010000002">
    <property type="protein sequence ID" value="CAH0369918.1"/>
    <property type="molecule type" value="Genomic_DNA"/>
</dbReference>
<dbReference type="GO" id="GO:0000139">
    <property type="term" value="C:Golgi membrane"/>
    <property type="evidence" value="ECO:0007669"/>
    <property type="project" value="UniProtKB-SubCell"/>
</dbReference>
<reference evidence="9" key="1">
    <citation type="submission" date="2021-01" db="EMBL/GenBank/DDBJ databases">
        <authorList>
            <person name="Corre E."/>
            <person name="Pelletier E."/>
            <person name="Niang G."/>
            <person name="Scheremetjew M."/>
            <person name="Finn R."/>
            <person name="Kale V."/>
            <person name="Holt S."/>
            <person name="Cochrane G."/>
            <person name="Meng A."/>
            <person name="Brown T."/>
            <person name="Cohen L."/>
        </authorList>
    </citation>
    <scope>NUCLEOTIDE SEQUENCE</scope>
    <source>
        <strain evidence="9">CCMP1756</strain>
    </source>
</reference>
<dbReference type="InterPro" id="IPR045231">
    <property type="entry name" value="Yip1/4-like"/>
</dbReference>
<dbReference type="Pfam" id="PF04893">
    <property type="entry name" value="Yip1"/>
    <property type="match status" value="1"/>
</dbReference>
<evidence type="ECO:0000256" key="5">
    <source>
        <dbReference type="ARBA" id="ARBA00023136"/>
    </source>
</evidence>
<feature type="transmembrane region" description="Helical" evidence="6">
    <location>
        <begin position="131"/>
        <end position="153"/>
    </location>
</feature>
<evidence type="ECO:0000256" key="1">
    <source>
        <dbReference type="ARBA" id="ARBA00004141"/>
    </source>
</evidence>
<evidence type="ECO:0000256" key="3">
    <source>
        <dbReference type="ARBA" id="ARBA00022692"/>
    </source>
</evidence>
<evidence type="ECO:0000313" key="11">
    <source>
        <dbReference type="Proteomes" id="UP000789595"/>
    </source>
</evidence>